<reference evidence="1 2" key="1">
    <citation type="journal article" date="2024" name="J Genomics">
        <title>Draft genome sequencing and assembly of Favolaschia claudopus CIRM-BRFM 2984 isolated from oak limbs.</title>
        <authorList>
            <person name="Navarro D."/>
            <person name="Drula E."/>
            <person name="Chaduli D."/>
            <person name="Cazenave R."/>
            <person name="Ahrendt S."/>
            <person name="Wang J."/>
            <person name="Lipzen A."/>
            <person name="Daum C."/>
            <person name="Barry K."/>
            <person name="Grigoriev I.V."/>
            <person name="Favel A."/>
            <person name="Rosso M.N."/>
            <person name="Martin F."/>
        </authorList>
    </citation>
    <scope>NUCLEOTIDE SEQUENCE [LARGE SCALE GENOMIC DNA]</scope>
    <source>
        <strain evidence="1 2">CIRM-BRFM 2984</strain>
    </source>
</reference>
<sequence length="202" mass="23352">GVVPIRYRQLMLALRYLGYLVGLTPGHYARAALEDSFQSFLSGGQGYWTDLQLEYPVPLPPLDSLSPAMCSDLRKAVYQCEASTAKLTIQPGYLLHGRREPFKDESPKKVTAVLRHYLDVVVNASHRRSITRLLLSQHPLAIERMRYKQRYHRVLVPRDERVCRFGWRVVESVEHALLFCRGEVELVEWGWPTPCLNKLMLF</sequence>
<organism evidence="1 2">
    <name type="scientific">Favolaschia claudopus</name>
    <dbReference type="NCBI Taxonomy" id="2862362"/>
    <lineage>
        <taxon>Eukaryota</taxon>
        <taxon>Fungi</taxon>
        <taxon>Dikarya</taxon>
        <taxon>Basidiomycota</taxon>
        <taxon>Agaricomycotina</taxon>
        <taxon>Agaricomycetes</taxon>
        <taxon>Agaricomycetidae</taxon>
        <taxon>Agaricales</taxon>
        <taxon>Marasmiineae</taxon>
        <taxon>Mycenaceae</taxon>
        <taxon>Favolaschia</taxon>
    </lineage>
</organism>
<dbReference type="EMBL" id="JAWWNJ010000132">
    <property type="protein sequence ID" value="KAK6985081.1"/>
    <property type="molecule type" value="Genomic_DNA"/>
</dbReference>
<accession>A0AAV9ZLJ9</accession>
<gene>
    <name evidence="1" type="ORF">R3P38DRAFT_2575018</name>
</gene>
<keyword evidence="2" id="KW-1185">Reference proteome</keyword>
<dbReference type="AlphaFoldDB" id="A0AAV9ZLJ9"/>
<protein>
    <submittedName>
        <fullName evidence="1">Uncharacterized protein</fullName>
    </submittedName>
</protein>
<evidence type="ECO:0000313" key="2">
    <source>
        <dbReference type="Proteomes" id="UP001362999"/>
    </source>
</evidence>
<feature type="non-terminal residue" evidence="1">
    <location>
        <position position="1"/>
    </location>
</feature>
<dbReference type="Proteomes" id="UP001362999">
    <property type="component" value="Unassembled WGS sequence"/>
</dbReference>
<proteinExistence type="predicted"/>
<comment type="caution">
    <text evidence="1">The sequence shown here is derived from an EMBL/GenBank/DDBJ whole genome shotgun (WGS) entry which is preliminary data.</text>
</comment>
<name>A0AAV9ZLJ9_9AGAR</name>
<evidence type="ECO:0000313" key="1">
    <source>
        <dbReference type="EMBL" id="KAK6985081.1"/>
    </source>
</evidence>